<dbReference type="PANTHER" id="PTHR18952:SF208">
    <property type="entry name" value="CARBONIC ANHYDRASE XA-RELATED"/>
    <property type="match status" value="1"/>
</dbReference>
<evidence type="ECO:0000256" key="1">
    <source>
        <dbReference type="ARBA" id="ARBA00010718"/>
    </source>
</evidence>
<dbReference type="InterPro" id="IPR036398">
    <property type="entry name" value="CA_dom_sf"/>
</dbReference>
<protein>
    <submittedName>
        <fullName evidence="4">Carbonic anhydrase-related protein 10</fullName>
    </submittedName>
</protein>
<dbReference type="SMART" id="SM01057">
    <property type="entry name" value="Carb_anhydrase"/>
    <property type="match status" value="1"/>
</dbReference>
<evidence type="ECO:0000313" key="4">
    <source>
        <dbReference type="EMBL" id="JAP53722.1"/>
    </source>
</evidence>
<dbReference type="SUPFAM" id="SSF51069">
    <property type="entry name" value="Carbonic anhydrase"/>
    <property type="match status" value="1"/>
</dbReference>
<organism evidence="4">
    <name type="scientific">Schistocephalus solidus</name>
    <name type="common">Tapeworm</name>
    <dbReference type="NCBI Taxonomy" id="70667"/>
    <lineage>
        <taxon>Eukaryota</taxon>
        <taxon>Metazoa</taxon>
        <taxon>Spiralia</taxon>
        <taxon>Lophotrochozoa</taxon>
        <taxon>Platyhelminthes</taxon>
        <taxon>Cestoda</taxon>
        <taxon>Eucestoda</taxon>
        <taxon>Diphyllobothriidea</taxon>
        <taxon>Diphyllobothriidae</taxon>
        <taxon>Schistocephalus</taxon>
    </lineage>
</organism>
<feature type="signal peptide" evidence="2">
    <location>
        <begin position="1"/>
        <end position="21"/>
    </location>
</feature>
<dbReference type="GO" id="GO:0006730">
    <property type="term" value="P:one-carbon metabolic process"/>
    <property type="evidence" value="ECO:0007669"/>
    <property type="project" value="TreeGrafter"/>
</dbReference>
<dbReference type="EMBL" id="GEEE01009503">
    <property type="protein sequence ID" value="JAP53722.1"/>
    <property type="molecule type" value="Transcribed_RNA"/>
</dbReference>
<comment type="similarity">
    <text evidence="1">Belongs to the alpha-carbonic anhydrase family.</text>
</comment>
<accession>A0A0X3PYN7</accession>
<sequence length="333" mass="37709">MRFHVAELQFWHVNFIFVISAESLWQDGTWDETWDNWWHYKEGAIGGPSHWGQTTFMMYAEDIWPACFRGKQQSPISIKVKDLIYDHTLKTLDIEGISSELTFNVTNAGQNVNILLDPASMPVYFKGGPLSYQYRVHGALIKFGSSSQLGSEHQIDDHAFPGEIQLYAFNADLYSNFSVAVSRPNGVAAVSFFLKIGTESSPDLSALISTISEVKLKGESRRLFGLILKTLLPDTQEFMTYQGSLTFPACHESVTWILLNHAATVTEEQMKELRTLRMSEFEHSGPIADNFRPIQSTNNRFIRTNIHSMKDDHCDLRSSMIYTGTYGIEAANL</sequence>
<dbReference type="GO" id="GO:0004089">
    <property type="term" value="F:carbonate dehydratase activity"/>
    <property type="evidence" value="ECO:0007669"/>
    <property type="project" value="InterPro"/>
</dbReference>
<name>A0A0X3PYN7_SCHSO</name>
<dbReference type="GO" id="GO:0008270">
    <property type="term" value="F:zinc ion binding"/>
    <property type="evidence" value="ECO:0007669"/>
    <property type="project" value="InterPro"/>
</dbReference>
<dbReference type="PANTHER" id="PTHR18952">
    <property type="entry name" value="CARBONIC ANHYDRASE"/>
    <property type="match status" value="1"/>
</dbReference>
<dbReference type="AlphaFoldDB" id="A0A0X3PYN7"/>
<dbReference type="InterPro" id="IPR001148">
    <property type="entry name" value="CA_dom"/>
</dbReference>
<dbReference type="InterPro" id="IPR023561">
    <property type="entry name" value="Carbonic_anhydrase_a-class"/>
</dbReference>
<reference evidence="4" key="1">
    <citation type="submission" date="2016-01" db="EMBL/GenBank/DDBJ databases">
        <title>Reference transcriptome for the parasite Schistocephalus solidus: insights into the molecular evolution of parasitism.</title>
        <authorList>
            <person name="Hebert F.O."/>
            <person name="Grambauer S."/>
            <person name="Barber I."/>
            <person name="Landry C.R."/>
            <person name="Aubin-Horth N."/>
        </authorList>
    </citation>
    <scope>NUCLEOTIDE SEQUENCE</scope>
</reference>
<evidence type="ECO:0000256" key="2">
    <source>
        <dbReference type="SAM" id="SignalP"/>
    </source>
</evidence>
<dbReference type="Gene3D" id="3.10.200.10">
    <property type="entry name" value="Alpha carbonic anhydrase"/>
    <property type="match status" value="1"/>
</dbReference>
<dbReference type="Pfam" id="PF00194">
    <property type="entry name" value="Carb_anhydrase"/>
    <property type="match status" value="1"/>
</dbReference>
<gene>
    <name evidence="4" type="primary">CAH10</name>
    <name evidence="4" type="ORF">TR99313</name>
</gene>
<feature type="domain" description="Alpha-carbonic anhydrase" evidence="3">
    <location>
        <begin position="36"/>
        <end position="306"/>
    </location>
</feature>
<evidence type="ECO:0000259" key="3">
    <source>
        <dbReference type="PROSITE" id="PS51144"/>
    </source>
</evidence>
<feature type="chain" id="PRO_5007051374" evidence="2">
    <location>
        <begin position="22"/>
        <end position="333"/>
    </location>
</feature>
<dbReference type="PROSITE" id="PS51144">
    <property type="entry name" value="ALPHA_CA_2"/>
    <property type="match status" value="1"/>
</dbReference>
<proteinExistence type="inferred from homology"/>
<keyword evidence="2" id="KW-0732">Signal</keyword>